<dbReference type="EMBL" id="JANCPR020000037">
    <property type="protein sequence ID" value="MDJ1136208.1"/>
    <property type="molecule type" value="Genomic_DNA"/>
</dbReference>
<organism evidence="1 2">
    <name type="scientific">Streptomyces iconiensis</name>
    <dbReference type="NCBI Taxonomy" id="1384038"/>
    <lineage>
        <taxon>Bacteria</taxon>
        <taxon>Bacillati</taxon>
        <taxon>Actinomycetota</taxon>
        <taxon>Actinomycetes</taxon>
        <taxon>Kitasatosporales</taxon>
        <taxon>Streptomycetaceae</taxon>
        <taxon>Streptomyces</taxon>
    </lineage>
</organism>
<dbReference type="Proteomes" id="UP001214441">
    <property type="component" value="Unassembled WGS sequence"/>
</dbReference>
<comment type="caution">
    <text evidence="1">The sequence shown here is derived from an EMBL/GenBank/DDBJ whole genome shotgun (WGS) entry which is preliminary data.</text>
</comment>
<evidence type="ECO:0000313" key="2">
    <source>
        <dbReference type="Proteomes" id="UP001214441"/>
    </source>
</evidence>
<gene>
    <name evidence="1" type="ORF">NMN56_030545</name>
</gene>
<dbReference type="RefSeq" id="WP_274043053.1">
    <property type="nucleotide sequence ID" value="NZ_JANCPR020000037.1"/>
</dbReference>
<accession>A0ABT7A4D2</accession>
<keyword evidence="2" id="KW-1185">Reference proteome</keyword>
<reference evidence="1 2" key="1">
    <citation type="submission" date="2023-05" db="EMBL/GenBank/DDBJ databases">
        <title>Streptantibioticus silvisoli sp. nov., acidotolerant actinomycetes 1 from pine litter.</title>
        <authorList>
            <person name="Swiecimska M."/>
            <person name="Golinska P."/>
            <person name="Sangal V."/>
            <person name="Wachnowicz B."/>
            <person name="Goodfellow M."/>
        </authorList>
    </citation>
    <scope>NUCLEOTIDE SEQUENCE [LARGE SCALE GENOMIC DNA]</scope>
    <source>
        <strain evidence="1 2">DSM 42109</strain>
    </source>
</reference>
<protein>
    <submittedName>
        <fullName evidence="1">Uncharacterized protein</fullName>
    </submittedName>
</protein>
<proteinExistence type="predicted"/>
<name>A0ABT7A4D2_9ACTN</name>
<sequence>MAHVPRDLLDRLAKLEREVRTLRGRANIRPALDSVLGGNVVIGRGGQLIAQTPYDVRTFVVGQTADGDWGIGLGREDGSRALTVGDEAGTDAQMIRMFSRDAQVIVMDDAFSDRFLGRPWMPVPLYPTSAQVTSSTGYLIGWRGAGPVHNAVAYLRLITYAGTGGGQVRVVMTPPDGTERVLAEYDAAPGTSTVRSITYPLDGLDYLDYASWRIDHRTKGAGSVETDVIAAYTRNTFSADEAPTTPAQ</sequence>
<evidence type="ECO:0000313" key="1">
    <source>
        <dbReference type="EMBL" id="MDJ1136208.1"/>
    </source>
</evidence>